<evidence type="ECO:0000313" key="2">
    <source>
        <dbReference type="EMBL" id="SEN34215.1"/>
    </source>
</evidence>
<feature type="compositionally biased region" description="Polar residues" evidence="1">
    <location>
        <begin position="195"/>
        <end position="206"/>
    </location>
</feature>
<proteinExistence type="predicted"/>
<gene>
    <name evidence="2" type="ORF">SAMN05660976_07321</name>
</gene>
<dbReference type="EMBL" id="FOBF01000025">
    <property type="protein sequence ID" value="SEN34215.1"/>
    <property type="molecule type" value="Genomic_DNA"/>
</dbReference>
<reference evidence="2 3" key="1">
    <citation type="submission" date="2016-10" db="EMBL/GenBank/DDBJ databases">
        <authorList>
            <person name="de Groot N.N."/>
        </authorList>
    </citation>
    <scope>NUCLEOTIDE SEQUENCE [LARGE SCALE GENOMIC DNA]</scope>
    <source>
        <strain evidence="2 3">DSM 43357</strain>
    </source>
</reference>
<dbReference type="STRING" id="46177.SAMN05660976_07321"/>
<feature type="compositionally biased region" description="Low complexity" evidence="1">
    <location>
        <begin position="127"/>
        <end position="172"/>
    </location>
</feature>
<feature type="compositionally biased region" description="Basic and acidic residues" evidence="1">
    <location>
        <begin position="183"/>
        <end position="192"/>
    </location>
</feature>
<dbReference type="Proteomes" id="UP000198953">
    <property type="component" value="Unassembled WGS sequence"/>
</dbReference>
<feature type="region of interest" description="Disordered" evidence="1">
    <location>
        <begin position="124"/>
        <end position="212"/>
    </location>
</feature>
<dbReference type="OrthoDB" id="3831210at2"/>
<name>A0A1H8FRN9_9ACTN</name>
<protein>
    <submittedName>
        <fullName evidence="2">Uncharacterized protein</fullName>
    </submittedName>
</protein>
<evidence type="ECO:0000256" key="1">
    <source>
        <dbReference type="SAM" id="MobiDB-lite"/>
    </source>
</evidence>
<accession>A0A1H8FRN9</accession>
<evidence type="ECO:0000313" key="3">
    <source>
        <dbReference type="Proteomes" id="UP000198953"/>
    </source>
</evidence>
<organism evidence="2 3">
    <name type="scientific">Nonomuraea pusilla</name>
    <dbReference type="NCBI Taxonomy" id="46177"/>
    <lineage>
        <taxon>Bacteria</taxon>
        <taxon>Bacillati</taxon>
        <taxon>Actinomycetota</taxon>
        <taxon>Actinomycetes</taxon>
        <taxon>Streptosporangiales</taxon>
        <taxon>Streptosporangiaceae</taxon>
        <taxon>Nonomuraea</taxon>
    </lineage>
</organism>
<dbReference type="AlphaFoldDB" id="A0A1H8FRN9"/>
<keyword evidence="3" id="KW-1185">Reference proteome</keyword>
<dbReference type="RefSeq" id="WP_143078894.1">
    <property type="nucleotide sequence ID" value="NZ_FOBF01000025.1"/>
</dbReference>
<sequence length="212" mass="21928">MVVTQTSSAPGRPAAAVETGPRELSLDLPMISVRLRAPDIRLPRMSRQEMGHAADIARSFLPAPERLAYYGALGALAALGVLEWPVAAAIGAGTIIAQRGRTEEHPMGTLHHLRDLLPMRHHEEEPAAGTQPTAQEPAAATGRAATARRGAATAAKATTEKATTGKATTEKGAAGKGGAAKGAETKPGESKRGPAQSTARQKNTATRVRAGK</sequence>